<dbReference type="Proteomes" id="UP000481043">
    <property type="component" value="Unassembled WGS sequence"/>
</dbReference>
<dbReference type="AlphaFoldDB" id="A0A6M0Q7Z6"/>
<reference evidence="2 3" key="1">
    <citation type="submission" date="2020-02" db="EMBL/GenBank/DDBJ databases">
        <title>Bacillus aquiflavi sp. nov., isolated from yellow water of strong flavor Chinese baijiu in Yibin region of China.</title>
        <authorList>
            <person name="Xie J."/>
        </authorList>
    </citation>
    <scope>NUCLEOTIDE SEQUENCE [LARGE SCALE GENOMIC DNA]</scope>
    <source>
        <strain evidence="2 3">SA4</strain>
    </source>
</reference>
<dbReference type="GO" id="GO:0045454">
    <property type="term" value="P:cell redox homeostasis"/>
    <property type="evidence" value="ECO:0007669"/>
    <property type="project" value="TreeGrafter"/>
</dbReference>
<dbReference type="Gene3D" id="3.40.30.10">
    <property type="entry name" value="Glutaredoxin"/>
    <property type="match status" value="1"/>
</dbReference>
<dbReference type="EMBL" id="JAAIWM010000004">
    <property type="protein sequence ID" value="NEY72485.1"/>
    <property type="molecule type" value="Genomic_DNA"/>
</dbReference>
<accession>A0A6M0Q7Z6</accession>
<sequence>MYKKVIVYTSSDCVECTYVKQMLTDVGVSFESRDITSNQEFQREVEKFGFMGVPVTVVGDTAIKGFTLELVEIIESLKHKE</sequence>
<dbReference type="PANTHER" id="PTHR34386:SF1">
    <property type="entry name" value="GLUTAREDOXIN-LIKE PROTEIN NRDH"/>
    <property type="match status" value="1"/>
</dbReference>
<dbReference type="GO" id="GO:0009055">
    <property type="term" value="F:electron transfer activity"/>
    <property type="evidence" value="ECO:0007669"/>
    <property type="project" value="TreeGrafter"/>
</dbReference>
<protein>
    <submittedName>
        <fullName evidence="2">Glutaredoxin family protein</fullName>
    </submittedName>
</protein>
<gene>
    <name evidence="2" type="ORF">G4D63_12180</name>
</gene>
<evidence type="ECO:0000313" key="3">
    <source>
        <dbReference type="Proteomes" id="UP000481043"/>
    </source>
</evidence>
<dbReference type="RefSeq" id="WP_163179959.1">
    <property type="nucleotide sequence ID" value="NZ_JAAIWM010000004.1"/>
</dbReference>
<evidence type="ECO:0000259" key="1">
    <source>
        <dbReference type="Pfam" id="PF00462"/>
    </source>
</evidence>
<dbReference type="InterPro" id="IPR002109">
    <property type="entry name" value="Glutaredoxin"/>
</dbReference>
<organism evidence="2 3">
    <name type="scientific">Bacillus mesophilus</name>
    <dbReference type="NCBI Taxonomy" id="1808955"/>
    <lineage>
        <taxon>Bacteria</taxon>
        <taxon>Bacillati</taxon>
        <taxon>Bacillota</taxon>
        <taxon>Bacilli</taxon>
        <taxon>Bacillales</taxon>
        <taxon>Bacillaceae</taxon>
        <taxon>Bacillus</taxon>
    </lineage>
</organism>
<evidence type="ECO:0000313" key="2">
    <source>
        <dbReference type="EMBL" id="NEY72485.1"/>
    </source>
</evidence>
<dbReference type="SUPFAM" id="SSF52833">
    <property type="entry name" value="Thioredoxin-like"/>
    <property type="match status" value="1"/>
</dbReference>
<dbReference type="PANTHER" id="PTHR34386">
    <property type="entry name" value="GLUTAREDOXIN"/>
    <property type="match status" value="1"/>
</dbReference>
<dbReference type="InterPro" id="IPR036249">
    <property type="entry name" value="Thioredoxin-like_sf"/>
</dbReference>
<keyword evidence="3" id="KW-1185">Reference proteome</keyword>
<dbReference type="Pfam" id="PF00462">
    <property type="entry name" value="Glutaredoxin"/>
    <property type="match status" value="1"/>
</dbReference>
<dbReference type="PROSITE" id="PS51354">
    <property type="entry name" value="GLUTAREDOXIN_2"/>
    <property type="match status" value="1"/>
</dbReference>
<proteinExistence type="predicted"/>
<name>A0A6M0Q7Z6_9BACI</name>
<comment type="caution">
    <text evidence="2">The sequence shown here is derived from an EMBL/GenBank/DDBJ whole genome shotgun (WGS) entry which is preliminary data.</text>
</comment>
<dbReference type="CDD" id="cd02976">
    <property type="entry name" value="NrdH"/>
    <property type="match status" value="1"/>
</dbReference>
<dbReference type="InterPro" id="IPR051548">
    <property type="entry name" value="Grx-like_ET"/>
</dbReference>
<feature type="domain" description="Glutaredoxin" evidence="1">
    <location>
        <begin position="5"/>
        <end position="61"/>
    </location>
</feature>